<sequence length="259" mass="28710">MINISCWTGSSSTFYFLCPRLKFVHLQLTLQNIRMATALRSLLLTLTLTLTLDLAAGSAAPRRERRFLLDDFASAAAALAGRFTQAFDWAFGRNDTFVDTFLEAARKAVAAGYKIKTVSYQLNRVALRFRQYANMVGNKEDADAWRNAATAVTELKEVMVAASDTVFDSMKLMEKAVVHDARGLKDLLESSFKENDEAVVKVFGRITGALNALGDVRSTDVDRVNDRGETLIKISNVADLTAELNYKLRDVVDAAYKDS</sequence>
<keyword evidence="2" id="KW-1185">Reference proteome</keyword>
<dbReference type="EMBL" id="JAWDGP010005844">
    <property type="protein sequence ID" value="KAK3750840.1"/>
    <property type="molecule type" value="Genomic_DNA"/>
</dbReference>
<comment type="caution">
    <text evidence="1">The sequence shown here is derived from an EMBL/GenBank/DDBJ whole genome shotgun (WGS) entry which is preliminary data.</text>
</comment>
<proteinExistence type="predicted"/>
<dbReference type="AlphaFoldDB" id="A0AAE1D0Z5"/>
<evidence type="ECO:0000313" key="2">
    <source>
        <dbReference type="Proteomes" id="UP001283361"/>
    </source>
</evidence>
<protein>
    <submittedName>
        <fullName evidence="1">Uncharacterized protein</fullName>
    </submittedName>
</protein>
<accession>A0AAE1D0Z5</accession>
<name>A0AAE1D0Z5_9GAST</name>
<evidence type="ECO:0000313" key="1">
    <source>
        <dbReference type="EMBL" id="KAK3750840.1"/>
    </source>
</evidence>
<dbReference type="Proteomes" id="UP001283361">
    <property type="component" value="Unassembled WGS sequence"/>
</dbReference>
<organism evidence="1 2">
    <name type="scientific">Elysia crispata</name>
    <name type="common">lettuce slug</name>
    <dbReference type="NCBI Taxonomy" id="231223"/>
    <lineage>
        <taxon>Eukaryota</taxon>
        <taxon>Metazoa</taxon>
        <taxon>Spiralia</taxon>
        <taxon>Lophotrochozoa</taxon>
        <taxon>Mollusca</taxon>
        <taxon>Gastropoda</taxon>
        <taxon>Heterobranchia</taxon>
        <taxon>Euthyneura</taxon>
        <taxon>Panpulmonata</taxon>
        <taxon>Sacoglossa</taxon>
        <taxon>Placobranchoidea</taxon>
        <taxon>Plakobranchidae</taxon>
        <taxon>Elysia</taxon>
    </lineage>
</organism>
<reference evidence="1" key="1">
    <citation type="journal article" date="2023" name="G3 (Bethesda)">
        <title>A reference genome for the long-term kleptoplast-retaining sea slug Elysia crispata morphotype clarki.</title>
        <authorList>
            <person name="Eastman K.E."/>
            <person name="Pendleton A.L."/>
            <person name="Shaikh M.A."/>
            <person name="Suttiyut T."/>
            <person name="Ogas R."/>
            <person name="Tomko P."/>
            <person name="Gavelis G."/>
            <person name="Widhalm J.R."/>
            <person name="Wisecaver J.H."/>
        </authorList>
    </citation>
    <scope>NUCLEOTIDE SEQUENCE</scope>
    <source>
        <strain evidence="1">ECLA1</strain>
    </source>
</reference>
<gene>
    <name evidence="1" type="ORF">RRG08_033656</name>
</gene>